<feature type="compositionally biased region" description="Basic and acidic residues" evidence="1">
    <location>
        <begin position="100"/>
        <end position="111"/>
    </location>
</feature>
<feature type="compositionally biased region" description="Basic residues" evidence="1">
    <location>
        <begin position="112"/>
        <end position="123"/>
    </location>
</feature>
<evidence type="ECO:0000313" key="3">
    <source>
        <dbReference type="Proteomes" id="UP001498398"/>
    </source>
</evidence>
<feature type="region of interest" description="Disordered" evidence="1">
    <location>
        <begin position="69"/>
        <end position="123"/>
    </location>
</feature>
<reference evidence="2 3" key="1">
    <citation type="submission" date="2024-01" db="EMBL/GenBank/DDBJ databases">
        <title>A draft genome for the cacao thread blight pathogen Marasmiellus scandens.</title>
        <authorList>
            <person name="Baruah I.K."/>
            <person name="Leung J."/>
            <person name="Bukari Y."/>
            <person name="Amoako-Attah I."/>
            <person name="Meinhardt L.W."/>
            <person name="Bailey B.A."/>
            <person name="Cohen S.P."/>
        </authorList>
    </citation>
    <scope>NUCLEOTIDE SEQUENCE [LARGE SCALE GENOMIC DNA]</scope>
    <source>
        <strain evidence="2 3">GH-19</strain>
    </source>
</reference>
<evidence type="ECO:0000313" key="2">
    <source>
        <dbReference type="EMBL" id="KAK7438763.1"/>
    </source>
</evidence>
<dbReference type="Proteomes" id="UP001498398">
    <property type="component" value="Unassembled WGS sequence"/>
</dbReference>
<comment type="caution">
    <text evidence="2">The sequence shown here is derived from an EMBL/GenBank/DDBJ whole genome shotgun (WGS) entry which is preliminary data.</text>
</comment>
<keyword evidence="3" id="KW-1185">Reference proteome</keyword>
<gene>
    <name evidence="2" type="ORF">VKT23_017894</name>
</gene>
<organism evidence="2 3">
    <name type="scientific">Marasmiellus scandens</name>
    <dbReference type="NCBI Taxonomy" id="2682957"/>
    <lineage>
        <taxon>Eukaryota</taxon>
        <taxon>Fungi</taxon>
        <taxon>Dikarya</taxon>
        <taxon>Basidiomycota</taxon>
        <taxon>Agaricomycotina</taxon>
        <taxon>Agaricomycetes</taxon>
        <taxon>Agaricomycetidae</taxon>
        <taxon>Agaricales</taxon>
        <taxon>Marasmiineae</taxon>
        <taxon>Omphalotaceae</taxon>
        <taxon>Marasmiellus</taxon>
    </lineage>
</organism>
<name>A0ABR1IR32_9AGAR</name>
<feature type="compositionally biased region" description="Basic and acidic residues" evidence="1">
    <location>
        <begin position="69"/>
        <end position="88"/>
    </location>
</feature>
<accession>A0ABR1IR32</accession>
<proteinExistence type="predicted"/>
<protein>
    <submittedName>
        <fullName evidence="2">Uncharacterized protein</fullName>
    </submittedName>
</protein>
<sequence length="123" mass="14664">MPAEDNNDIWLWGQEEIDFLMVKYPHVSDDWDTINWLIERHADVDKFVLSLHISVIDLAKLKRPESGISGTRREEFNSKTEEEKEAVRAVHRASQAKYRLRNEKMLAEKEKMRRRRKKESQLA</sequence>
<evidence type="ECO:0000256" key="1">
    <source>
        <dbReference type="SAM" id="MobiDB-lite"/>
    </source>
</evidence>
<dbReference type="EMBL" id="JBANRG010000077">
    <property type="protein sequence ID" value="KAK7438763.1"/>
    <property type="molecule type" value="Genomic_DNA"/>
</dbReference>